<gene>
    <name evidence="2" type="ORF">DPM19_02885</name>
</gene>
<feature type="transmembrane region" description="Helical" evidence="1">
    <location>
        <begin position="50"/>
        <end position="72"/>
    </location>
</feature>
<dbReference type="Proteomes" id="UP000251891">
    <property type="component" value="Unassembled WGS sequence"/>
</dbReference>
<proteinExistence type="predicted"/>
<organism evidence="2 3">
    <name type="scientific">Actinomadura craniellae</name>
    <dbReference type="NCBI Taxonomy" id="2231787"/>
    <lineage>
        <taxon>Bacteria</taxon>
        <taxon>Bacillati</taxon>
        <taxon>Actinomycetota</taxon>
        <taxon>Actinomycetes</taxon>
        <taxon>Streptosporangiales</taxon>
        <taxon>Thermomonosporaceae</taxon>
        <taxon>Actinomadura</taxon>
    </lineage>
</organism>
<evidence type="ECO:0000256" key="1">
    <source>
        <dbReference type="SAM" id="Phobius"/>
    </source>
</evidence>
<dbReference type="RefSeq" id="WP_111863175.1">
    <property type="nucleotide sequence ID" value="NZ_QLYX01000001.1"/>
</dbReference>
<sequence>MSGSPSSGKAAAALLGFLVGGAAGFLLTEAVAVFFAFALDRVLDVEHNGALLAVFAGVPVLCAVLGAAIGAYRAGRRPPT</sequence>
<name>A0A365HDB4_9ACTN</name>
<keyword evidence="1" id="KW-0472">Membrane</keyword>
<protein>
    <recommendedName>
        <fullName evidence="4">Major facilitator superfamily (MFS) profile domain-containing protein</fullName>
    </recommendedName>
</protein>
<accession>A0A365HDB4</accession>
<keyword evidence="1" id="KW-1133">Transmembrane helix</keyword>
<evidence type="ECO:0000313" key="3">
    <source>
        <dbReference type="Proteomes" id="UP000251891"/>
    </source>
</evidence>
<evidence type="ECO:0008006" key="4">
    <source>
        <dbReference type="Google" id="ProtNLM"/>
    </source>
</evidence>
<dbReference type="AlphaFoldDB" id="A0A365HDB4"/>
<evidence type="ECO:0000313" key="2">
    <source>
        <dbReference type="EMBL" id="RAY17120.1"/>
    </source>
</evidence>
<dbReference type="OrthoDB" id="4337597at2"/>
<keyword evidence="1" id="KW-0812">Transmembrane</keyword>
<reference evidence="2 3" key="1">
    <citation type="submission" date="2018-06" db="EMBL/GenBank/DDBJ databases">
        <title>Actinomadura craniellae sp. nov. isolated from marine sponge Craniella sp.</title>
        <authorList>
            <person name="Li L."/>
            <person name="Xu Q.H."/>
            <person name="Lin H.W."/>
            <person name="Lu Y.H."/>
        </authorList>
    </citation>
    <scope>NUCLEOTIDE SEQUENCE [LARGE SCALE GENOMIC DNA]</scope>
    <source>
        <strain evidence="2 3">LHW63021</strain>
    </source>
</reference>
<keyword evidence="3" id="KW-1185">Reference proteome</keyword>
<comment type="caution">
    <text evidence="2">The sequence shown here is derived from an EMBL/GenBank/DDBJ whole genome shotgun (WGS) entry which is preliminary data.</text>
</comment>
<feature type="transmembrane region" description="Helical" evidence="1">
    <location>
        <begin position="12"/>
        <end position="38"/>
    </location>
</feature>
<dbReference type="EMBL" id="QLYX01000001">
    <property type="protein sequence ID" value="RAY17120.1"/>
    <property type="molecule type" value="Genomic_DNA"/>
</dbReference>